<dbReference type="SUPFAM" id="SSF102114">
    <property type="entry name" value="Radical SAM enzymes"/>
    <property type="match status" value="1"/>
</dbReference>
<organism evidence="6 7">
    <name type="scientific">Acidaminobacter hydrogenoformans DSM 2784</name>
    <dbReference type="NCBI Taxonomy" id="1120920"/>
    <lineage>
        <taxon>Bacteria</taxon>
        <taxon>Bacillati</taxon>
        <taxon>Bacillota</taxon>
        <taxon>Clostridia</taxon>
        <taxon>Peptostreptococcales</taxon>
        <taxon>Acidaminobacteraceae</taxon>
        <taxon>Acidaminobacter</taxon>
    </lineage>
</organism>
<accession>A0A1G5RWY9</accession>
<reference evidence="6 7" key="1">
    <citation type="submission" date="2016-10" db="EMBL/GenBank/DDBJ databases">
        <authorList>
            <person name="de Groot N.N."/>
        </authorList>
    </citation>
    <scope>NUCLEOTIDE SEQUENCE [LARGE SCALE GENOMIC DNA]</scope>
    <source>
        <strain evidence="6 7">DSM 2784</strain>
    </source>
</reference>
<keyword evidence="3" id="KW-0408">Iron</keyword>
<evidence type="ECO:0000256" key="1">
    <source>
        <dbReference type="ARBA" id="ARBA00022691"/>
    </source>
</evidence>
<dbReference type="EMBL" id="FMWL01000004">
    <property type="protein sequence ID" value="SCZ78378.1"/>
    <property type="molecule type" value="Genomic_DNA"/>
</dbReference>
<dbReference type="NCBIfam" id="TIGR03994">
    <property type="entry name" value="rSAM_HemZ"/>
    <property type="match status" value="1"/>
</dbReference>
<keyword evidence="7" id="KW-1185">Reference proteome</keyword>
<dbReference type="OrthoDB" id="9808022at2"/>
<keyword evidence="2" id="KW-0479">Metal-binding</keyword>
<gene>
    <name evidence="6" type="ORF">SAMN03080599_01236</name>
</gene>
<protein>
    <submittedName>
        <fullName evidence="6">Oxygen-independent coproporphyrinogen-3 oxidase</fullName>
    </submittedName>
</protein>
<dbReference type="PANTHER" id="PTHR13932">
    <property type="entry name" value="COPROPORPHYRINIGEN III OXIDASE"/>
    <property type="match status" value="1"/>
</dbReference>
<dbReference type="InterPro" id="IPR058240">
    <property type="entry name" value="rSAM_sf"/>
</dbReference>
<proteinExistence type="predicted"/>
<dbReference type="PANTHER" id="PTHR13932:SF1">
    <property type="entry name" value="OXYGEN-INDEPENDENT COPROPORPHYRINOGEN-III OXIDASE-LIKE PROTEIN HEMZ"/>
    <property type="match status" value="1"/>
</dbReference>
<dbReference type="SFLD" id="SFLDG01065">
    <property type="entry name" value="anaerobic_coproporphyrinogen-I"/>
    <property type="match status" value="1"/>
</dbReference>
<dbReference type="GO" id="GO:0006779">
    <property type="term" value="P:porphyrin-containing compound biosynthetic process"/>
    <property type="evidence" value="ECO:0007669"/>
    <property type="project" value="TreeGrafter"/>
</dbReference>
<dbReference type="GO" id="GO:0005737">
    <property type="term" value="C:cytoplasm"/>
    <property type="evidence" value="ECO:0007669"/>
    <property type="project" value="TreeGrafter"/>
</dbReference>
<dbReference type="GO" id="GO:0051539">
    <property type="term" value="F:4 iron, 4 sulfur cluster binding"/>
    <property type="evidence" value="ECO:0007669"/>
    <property type="project" value="TreeGrafter"/>
</dbReference>
<evidence type="ECO:0000259" key="5">
    <source>
        <dbReference type="PROSITE" id="PS51918"/>
    </source>
</evidence>
<dbReference type="InterPro" id="IPR013785">
    <property type="entry name" value="Aldolase_TIM"/>
</dbReference>
<evidence type="ECO:0000313" key="6">
    <source>
        <dbReference type="EMBL" id="SCZ78378.1"/>
    </source>
</evidence>
<dbReference type="AlphaFoldDB" id="A0A1G5RWY9"/>
<dbReference type="GO" id="GO:0003824">
    <property type="term" value="F:catalytic activity"/>
    <property type="evidence" value="ECO:0007669"/>
    <property type="project" value="InterPro"/>
</dbReference>
<dbReference type="Gene3D" id="3.20.20.70">
    <property type="entry name" value="Aldolase class I"/>
    <property type="match status" value="1"/>
</dbReference>
<dbReference type="InterPro" id="IPR023995">
    <property type="entry name" value="HemZ"/>
</dbReference>
<evidence type="ECO:0000313" key="7">
    <source>
        <dbReference type="Proteomes" id="UP000199208"/>
    </source>
</evidence>
<keyword evidence="1" id="KW-0949">S-adenosyl-L-methionine</keyword>
<evidence type="ECO:0000256" key="2">
    <source>
        <dbReference type="ARBA" id="ARBA00022723"/>
    </source>
</evidence>
<dbReference type="SMART" id="SM00729">
    <property type="entry name" value="Elp3"/>
    <property type="match status" value="1"/>
</dbReference>
<dbReference type="InterPro" id="IPR006638">
    <property type="entry name" value="Elp3/MiaA/NifB-like_rSAM"/>
</dbReference>
<dbReference type="SFLD" id="SFLDS00029">
    <property type="entry name" value="Radical_SAM"/>
    <property type="match status" value="1"/>
</dbReference>
<sequence>MIRIIVKFEGFDGLLDFQDSKGLKTNFDHSSCLQDLRVLAGLFVLEAEVVEGMDGGGDVGGQTCVECLNDDGGQTRAVFLVFKMDEAGIEGRFADADSTEEKVVQLSFEAHQDFVGKNLAKNMVKAAFFDLMGRRFEVKTSWGILTGIRPVKLVHDLMDAGFEDSVEIRDYLKRHYRVSEEKIQLAMKVAGHENEILRREHERVSVYLCIPFCATRCLYCSFPSNPMKQKGHLVPAYLEAMVREIGTIGKYLEESGRVVDCVYIGGGTPTSLNESEFEMLLGAVDRLLVQPLSAAAGGLREYTVEAGRPDTITEKKLRDMKRYGVSRVCINPQTMSDATLRRIGRSHDAGAVVEAFELAREIGFEVINADLIVGLPGEAVEDVVHTAEAIRTLRPENITVHTLAVKRASRLNEERGVYERGLEASALQVDAMYEAALEVFGEAGYEAYYLYRQKNMVGNLENVGLTLPGHKCLYNIRMMGDRHSIVAIGAGSVTKLVSRLDGGVERLANAKGVEDYINRIDLLIDHKIEWLTRFE</sequence>
<dbReference type="RefSeq" id="WP_092590023.1">
    <property type="nucleotide sequence ID" value="NZ_FMWL01000004.1"/>
</dbReference>
<name>A0A1G5RWY9_9FIRM</name>
<evidence type="ECO:0000256" key="4">
    <source>
        <dbReference type="ARBA" id="ARBA00023014"/>
    </source>
</evidence>
<dbReference type="Proteomes" id="UP000199208">
    <property type="component" value="Unassembled WGS sequence"/>
</dbReference>
<dbReference type="InterPro" id="IPR034505">
    <property type="entry name" value="Coproporphyrinogen-III_oxidase"/>
</dbReference>
<dbReference type="GO" id="GO:0046872">
    <property type="term" value="F:metal ion binding"/>
    <property type="evidence" value="ECO:0007669"/>
    <property type="project" value="UniProtKB-KW"/>
</dbReference>
<dbReference type="SFLD" id="SFLDF00310">
    <property type="entry name" value="oxygen-independent_coproporphy"/>
    <property type="match status" value="1"/>
</dbReference>
<evidence type="ECO:0000256" key="3">
    <source>
        <dbReference type="ARBA" id="ARBA00023004"/>
    </source>
</evidence>
<dbReference type="InterPro" id="IPR007197">
    <property type="entry name" value="rSAM"/>
</dbReference>
<dbReference type="CDD" id="cd01335">
    <property type="entry name" value="Radical_SAM"/>
    <property type="match status" value="1"/>
</dbReference>
<dbReference type="Pfam" id="PF04055">
    <property type="entry name" value="Radical_SAM"/>
    <property type="match status" value="1"/>
</dbReference>
<dbReference type="PROSITE" id="PS51918">
    <property type="entry name" value="RADICAL_SAM"/>
    <property type="match status" value="1"/>
</dbReference>
<keyword evidence="4" id="KW-0411">Iron-sulfur</keyword>
<feature type="domain" description="Radical SAM core" evidence="5">
    <location>
        <begin position="198"/>
        <end position="446"/>
    </location>
</feature>
<dbReference type="STRING" id="1120920.SAMN03080599_01236"/>